<comment type="caution">
    <text evidence="2">The sequence shown here is derived from an EMBL/GenBank/DDBJ whole genome shotgun (WGS) entry which is preliminary data.</text>
</comment>
<gene>
    <name evidence="2" type="ORF">AXFE_20080</name>
</gene>
<dbReference type="NCBIfam" id="NF041518">
    <property type="entry name" value="choice_anch_Q"/>
    <property type="match status" value="1"/>
</dbReference>
<evidence type="ECO:0000256" key="1">
    <source>
        <dbReference type="SAM" id="MobiDB-lite"/>
    </source>
</evidence>
<dbReference type="AlphaFoldDB" id="A0A0D8HH77"/>
<dbReference type="SMART" id="SM00710">
    <property type="entry name" value="PbH1"/>
    <property type="match status" value="5"/>
</dbReference>
<dbReference type="Gene3D" id="2.160.20.10">
    <property type="entry name" value="Single-stranded right-handed beta-helix, Pectin lyase-like"/>
    <property type="match status" value="1"/>
</dbReference>
<dbReference type="InterPro" id="IPR006626">
    <property type="entry name" value="PbH1"/>
</dbReference>
<dbReference type="STRING" id="1280514.AXFE_20080"/>
<dbReference type="SUPFAM" id="SSF51126">
    <property type="entry name" value="Pectin lyase-like"/>
    <property type="match status" value="1"/>
</dbReference>
<evidence type="ECO:0008006" key="4">
    <source>
        <dbReference type="Google" id="ProtNLM"/>
    </source>
</evidence>
<keyword evidence="3" id="KW-1185">Reference proteome</keyword>
<sequence>MRWVTTFMSKLPKLHRKPFSGYSNSKKVSFARSTFGVISFVSRSFKRIALSLICLVGAIGFSTISPSSASAGTTSSNTILYATALTTLTTASNPCSFSSPCSLATALTKVTAGETIDLVTPGSTAHYDGNFTINTANTSKTAPITIQPAPGVTNPTLDGQGKGTVLTIDSNAFVNLNGVTITGGQAASGSYGPQGPGVRGGNGGGIKYSGSGSLIITDSTISGNSAGNGGNGASFGGTGGNGGGISYVGTGSLTIADSTISGNFAGNGGEGYLSVGGTGGNGGGIYYHSSGSFTISNATITDNAAGNGGTVLSPGPSGDGGGIYNNGDTTTIANSTISGNSVLGGGDSGLGSGIYNASGTVNLAADLLATPSAPSAGGECSGGGFIDYGYNVADDNTCGLTSSTSRPTATAAELLGALQNNGGSTLTILPLPGNPAIGLIPTTATIGNTKLSLCPATDQRGFATVSGVNCDAGSLQLASVLYAAATPLGSATCADATDACNLTTALGDVGAGGVIDLVTPGSTAHYDGNFTLNTNDTSATAPVTIQPAPGVTNPTLDGQGKGTV</sequence>
<accession>A0A0D8HH77</accession>
<dbReference type="EMBL" id="JXYS01000064">
    <property type="protein sequence ID" value="KJF17137.1"/>
    <property type="molecule type" value="Genomic_DNA"/>
</dbReference>
<evidence type="ECO:0000313" key="2">
    <source>
        <dbReference type="EMBL" id="KJF17137.1"/>
    </source>
</evidence>
<dbReference type="InterPro" id="IPR059226">
    <property type="entry name" value="Choice_anch_Q_dom"/>
</dbReference>
<feature type="region of interest" description="Disordered" evidence="1">
    <location>
        <begin position="541"/>
        <end position="564"/>
    </location>
</feature>
<proteinExistence type="predicted"/>
<evidence type="ECO:0000313" key="3">
    <source>
        <dbReference type="Proteomes" id="UP000032360"/>
    </source>
</evidence>
<reference evidence="2 3" key="1">
    <citation type="submission" date="2015-01" db="EMBL/GenBank/DDBJ databases">
        <title>Draft genome of the acidophilic iron oxidizer Acidithrix ferrooxidans strain Py-F3.</title>
        <authorList>
            <person name="Poehlein A."/>
            <person name="Eisen S."/>
            <person name="Schloemann M."/>
            <person name="Johnson B.D."/>
            <person name="Daniel R."/>
            <person name="Muehling M."/>
        </authorList>
    </citation>
    <scope>NUCLEOTIDE SEQUENCE [LARGE SCALE GENOMIC DNA]</scope>
    <source>
        <strain evidence="2 3">Py-F3</strain>
    </source>
</reference>
<dbReference type="InterPro" id="IPR012334">
    <property type="entry name" value="Pectin_lyas_fold"/>
</dbReference>
<protein>
    <recommendedName>
        <fullName evidence="4">CSLREA domain-containing protein</fullName>
    </recommendedName>
</protein>
<dbReference type="Proteomes" id="UP000032360">
    <property type="component" value="Unassembled WGS sequence"/>
</dbReference>
<name>A0A0D8HH77_9ACTN</name>
<dbReference type="InterPro" id="IPR011050">
    <property type="entry name" value="Pectin_lyase_fold/virulence"/>
</dbReference>
<organism evidence="2 3">
    <name type="scientific">Acidithrix ferrooxidans</name>
    <dbReference type="NCBI Taxonomy" id="1280514"/>
    <lineage>
        <taxon>Bacteria</taxon>
        <taxon>Bacillati</taxon>
        <taxon>Actinomycetota</taxon>
        <taxon>Acidimicrobiia</taxon>
        <taxon>Acidimicrobiales</taxon>
        <taxon>Acidimicrobiaceae</taxon>
        <taxon>Acidithrix</taxon>
    </lineage>
</organism>